<keyword evidence="8" id="KW-1185">Reference proteome</keyword>
<dbReference type="SUPFAM" id="SSF56112">
    <property type="entry name" value="Protein kinase-like (PK-like)"/>
    <property type="match status" value="1"/>
</dbReference>
<evidence type="ECO:0000256" key="5">
    <source>
        <dbReference type="ARBA" id="ARBA00022840"/>
    </source>
</evidence>
<keyword evidence="1" id="KW-0723">Serine/threonine-protein kinase</keyword>
<dbReference type="CDD" id="cd05117">
    <property type="entry name" value="STKc_CAMK"/>
    <property type="match status" value="1"/>
</dbReference>
<dbReference type="InterPro" id="IPR000719">
    <property type="entry name" value="Prot_kinase_dom"/>
</dbReference>
<dbReference type="FunFam" id="1.10.510.10:FF:000026">
    <property type="entry name" value="Calcium/calmodulin-dependent protein kinase type 1"/>
    <property type="match status" value="1"/>
</dbReference>
<keyword evidence="3" id="KW-0547">Nucleotide-binding</keyword>
<evidence type="ECO:0000256" key="3">
    <source>
        <dbReference type="ARBA" id="ARBA00022741"/>
    </source>
</evidence>
<evidence type="ECO:0000256" key="4">
    <source>
        <dbReference type="ARBA" id="ARBA00022777"/>
    </source>
</evidence>
<dbReference type="Pfam" id="PF00069">
    <property type="entry name" value="Pkinase"/>
    <property type="match status" value="1"/>
</dbReference>
<dbReference type="STRING" id="48709.A0A1D2MIE1"/>
<reference evidence="7 8" key="1">
    <citation type="journal article" date="2016" name="Genome Biol. Evol.">
        <title>Gene Family Evolution Reflects Adaptation to Soil Environmental Stressors in the Genome of the Collembolan Orchesella cincta.</title>
        <authorList>
            <person name="Faddeeva-Vakhrusheva A."/>
            <person name="Derks M.F."/>
            <person name="Anvar S.Y."/>
            <person name="Agamennone V."/>
            <person name="Suring W."/>
            <person name="Smit S."/>
            <person name="van Straalen N.M."/>
            <person name="Roelofs D."/>
        </authorList>
    </citation>
    <scope>NUCLEOTIDE SEQUENCE [LARGE SCALE GENOMIC DNA]</scope>
    <source>
        <tissue evidence="7">Mixed pool</tissue>
    </source>
</reference>
<dbReference type="Gene3D" id="1.10.510.10">
    <property type="entry name" value="Transferase(Phosphotransferase) domain 1"/>
    <property type="match status" value="1"/>
</dbReference>
<dbReference type="InterPro" id="IPR011009">
    <property type="entry name" value="Kinase-like_dom_sf"/>
</dbReference>
<dbReference type="OrthoDB" id="40902at2759"/>
<dbReference type="PROSITE" id="PS00108">
    <property type="entry name" value="PROTEIN_KINASE_ST"/>
    <property type="match status" value="1"/>
</dbReference>
<gene>
    <name evidence="7" type="ORF">Ocin01_13904</name>
</gene>
<proteinExistence type="predicted"/>
<dbReference type="InterPro" id="IPR008271">
    <property type="entry name" value="Ser/Thr_kinase_AS"/>
</dbReference>
<dbReference type="Gene3D" id="3.30.200.20">
    <property type="entry name" value="Phosphorylase Kinase, domain 1"/>
    <property type="match status" value="1"/>
</dbReference>
<evidence type="ECO:0000259" key="6">
    <source>
        <dbReference type="PROSITE" id="PS50011"/>
    </source>
</evidence>
<dbReference type="GO" id="GO:0005524">
    <property type="term" value="F:ATP binding"/>
    <property type="evidence" value="ECO:0007669"/>
    <property type="project" value="UniProtKB-KW"/>
</dbReference>
<dbReference type="EMBL" id="LJIJ01001151">
    <property type="protein sequence ID" value="ODM92777.1"/>
    <property type="molecule type" value="Genomic_DNA"/>
</dbReference>
<evidence type="ECO:0000256" key="2">
    <source>
        <dbReference type="ARBA" id="ARBA00022679"/>
    </source>
</evidence>
<dbReference type="PANTHER" id="PTHR24347">
    <property type="entry name" value="SERINE/THREONINE-PROTEIN KINASE"/>
    <property type="match status" value="1"/>
</dbReference>
<accession>A0A1D2MIE1</accession>
<organism evidence="7 8">
    <name type="scientific">Orchesella cincta</name>
    <name type="common">Springtail</name>
    <name type="synonym">Podura cincta</name>
    <dbReference type="NCBI Taxonomy" id="48709"/>
    <lineage>
        <taxon>Eukaryota</taxon>
        <taxon>Metazoa</taxon>
        <taxon>Ecdysozoa</taxon>
        <taxon>Arthropoda</taxon>
        <taxon>Hexapoda</taxon>
        <taxon>Collembola</taxon>
        <taxon>Entomobryomorpha</taxon>
        <taxon>Entomobryoidea</taxon>
        <taxon>Orchesellidae</taxon>
        <taxon>Orchesellinae</taxon>
        <taxon>Orchesella</taxon>
    </lineage>
</organism>
<feature type="domain" description="Protein kinase" evidence="6">
    <location>
        <begin position="39"/>
        <end position="296"/>
    </location>
</feature>
<evidence type="ECO:0000256" key="1">
    <source>
        <dbReference type="ARBA" id="ARBA00022527"/>
    </source>
</evidence>
<keyword evidence="5" id="KW-0067">ATP-binding</keyword>
<dbReference type="PROSITE" id="PS50011">
    <property type="entry name" value="PROTEIN_KINASE_DOM"/>
    <property type="match status" value="1"/>
</dbReference>
<dbReference type="Proteomes" id="UP000094527">
    <property type="component" value="Unassembled WGS sequence"/>
</dbReference>
<evidence type="ECO:0000313" key="7">
    <source>
        <dbReference type="EMBL" id="ODM92777.1"/>
    </source>
</evidence>
<dbReference type="SMART" id="SM00220">
    <property type="entry name" value="S_TKc"/>
    <property type="match status" value="1"/>
</dbReference>
<name>A0A1D2MIE1_ORCCI</name>
<dbReference type="GO" id="GO:0004674">
    <property type="term" value="F:protein serine/threonine kinase activity"/>
    <property type="evidence" value="ECO:0007669"/>
    <property type="project" value="UniProtKB-KW"/>
</dbReference>
<protein>
    <submittedName>
        <fullName evidence="7">Calcium/calmodulin-dependent protein kinase type IV</fullName>
    </submittedName>
</protein>
<evidence type="ECO:0000313" key="8">
    <source>
        <dbReference type="Proteomes" id="UP000094527"/>
    </source>
</evidence>
<dbReference type="AlphaFoldDB" id="A0A1D2MIE1"/>
<keyword evidence="2" id="KW-0808">Transferase</keyword>
<dbReference type="OMA" id="REATIMR"/>
<comment type="caution">
    <text evidence="7">The sequence shown here is derived from an EMBL/GenBank/DDBJ whole genome shotgun (WGS) entry which is preliminary data.</text>
</comment>
<keyword evidence="4 7" id="KW-0418">Kinase</keyword>
<sequence>MWKRFPKAFKGKMMMMQQPSQDRMWIDQAKRKDDFYSSYVVDTVMGKGVTSTVYRCKNKATGEFCAAKVIEKMGQGKRKKVISCEIEALLKLDHQNIIKMKDIFESPTEVYIVLELAVGGELFDRIVKKGHYSEKEAAKVCYEVLSALEYSHAKNIVHRDIKPENILYASTSDDSLIKISDFGFAKTVDDDTIMRTFCGTIGYCAPEVVLKKPYTAAVDLWSLGVVLYILLCGYEPFWDEDGEAGVTRKIVRAEYEFESPYWDDISEPAKELVTQLMSADPDKRPTAAEALSNPWVQGHIASDTHLQRTQDRIREFNAKRIFRAAGKAVMAVNKVRGPIQSSHSVSPEK</sequence>